<keyword evidence="5 12" id="KW-0808">Transferase</keyword>
<dbReference type="GO" id="GO:0016740">
    <property type="term" value="F:transferase activity"/>
    <property type="evidence" value="ECO:0007669"/>
    <property type="project" value="UniProtKB-KW"/>
</dbReference>
<evidence type="ECO:0000256" key="9">
    <source>
        <dbReference type="ARBA" id="ARBA00031306"/>
    </source>
</evidence>
<evidence type="ECO:0000256" key="7">
    <source>
        <dbReference type="ARBA" id="ARBA00022827"/>
    </source>
</evidence>
<name>A0A4S4FEI8_9MICO</name>
<dbReference type="InterPro" id="IPR003374">
    <property type="entry name" value="ApbE-like_sf"/>
</dbReference>
<keyword evidence="13" id="KW-1185">Reference proteome</keyword>
<accession>A0A4S4FEI8</accession>
<dbReference type="PANTHER" id="PTHR30040">
    <property type="entry name" value="THIAMINE BIOSYNTHESIS LIPOPROTEIN APBE"/>
    <property type="match status" value="1"/>
</dbReference>
<evidence type="ECO:0000313" key="13">
    <source>
        <dbReference type="Proteomes" id="UP000309133"/>
    </source>
</evidence>
<dbReference type="Proteomes" id="UP000309133">
    <property type="component" value="Unassembled WGS sequence"/>
</dbReference>
<evidence type="ECO:0000256" key="5">
    <source>
        <dbReference type="ARBA" id="ARBA00022679"/>
    </source>
</evidence>
<evidence type="ECO:0000256" key="4">
    <source>
        <dbReference type="ARBA" id="ARBA00022630"/>
    </source>
</evidence>
<dbReference type="EC" id="2.7.1.180" evidence="2"/>
<dbReference type="GO" id="GO:0046872">
    <property type="term" value="F:metal ion binding"/>
    <property type="evidence" value="ECO:0007669"/>
    <property type="project" value="UniProtKB-KW"/>
</dbReference>
<evidence type="ECO:0000256" key="2">
    <source>
        <dbReference type="ARBA" id="ARBA00011955"/>
    </source>
</evidence>
<reference evidence="12 13" key="1">
    <citation type="submission" date="2019-04" db="EMBL/GenBank/DDBJ databases">
        <authorList>
            <person name="Jiang L."/>
        </authorList>
    </citation>
    <scope>NUCLEOTIDE SEQUENCE [LARGE SCALE GENOMIC DNA]</scope>
    <source>
        <strain evidence="12 13">YIM 131853</strain>
    </source>
</reference>
<evidence type="ECO:0000256" key="8">
    <source>
        <dbReference type="ARBA" id="ARBA00022842"/>
    </source>
</evidence>
<gene>
    <name evidence="12" type="ORF">E6C64_17275</name>
</gene>
<protein>
    <recommendedName>
        <fullName evidence="3">FAD:protein FMN transferase</fullName>
        <ecNumber evidence="2">2.7.1.180</ecNumber>
    </recommendedName>
    <alternativeName>
        <fullName evidence="9">Flavin transferase</fullName>
    </alternativeName>
</protein>
<evidence type="ECO:0000256" key="1">
    <source>
        <dbReference type="ARBA" id="ARBA00001946"/>
    </source>
</evidence>
<dbReference type="Gene3D" id="3.10.520.10">
    <property type="entry name" value="ApbE-like domains"/>
    <property type="match status" value="1"/>
</dbReference>
<dbReference type="RefSeq" id="WP_136428920.1">
    <property type="nucleotide sequence ID" value="NZ_SSSM01000006.1"/>
</dbReference>
<dbReference type="Pfam" id="PF02424">
    <property type="entry name" value="ApbE"/>
    <property type="match status" value="1"/>
</dbReference>
<dbReference type="OrthoDB" id="3728306at2"/>
<keyword evidence="7" id="KW-0274">FAD</keyword>
<evidence type="ECO:0000256" key="6">
    <source>
        <dbReference type="ARBA" id="ARBA00022723"/>
    </source>
</evidence>
<feature type="region of interest" description="Disordered" evidence="11">
    <location>
        <begin position="287"/>
        <end position="312"/>
    </location>
</feature>
<dbReference type="AlphaFoldDB" id="A0A4S4FEI8"/>
<organism evidence="12 13">
    <name type="scientific">Naasia lichenicola</name>
    <dbReference type="NCBI Taxonomy" id="2565933"/>
    <lineage>
        <taxon>Bacteria</taxon>
        <taxon>Bacillati</taxon>
        <taxon>Actinomycetota</taxon>
        <taxon>Actinomycetes</taxon>
        <taxon>Micrococcales</taxon>
        <taxon>Microbacteriaceae</taxon>
        <taxon>Naasia</taxon>
    </lineage>
</organism>
<sequence>MPQPDLVFEAIGTRWAISTPVPLTEGQRARVAERIETFDLAYSRFRTDSLVADLARRAGEVLFPDDVDAMMAVYRRLYEATDGAMTPLVGASLERLGYDRDYSLTPSGAALASPVWDDRVSLSRHAIRVSEPTLLDFGAAGKGYLADLVVEALAEEGITDCTVDAGGDLVHHGSAPLRIALEHPYDAGKAIGVIELERGALCGSATNRRAWGSGLHHVLDGLTGEPVHEVAATWVLADTALDADALATALFFVGADRLADFDFRFVRMFTDGSAEFSPDLPGRLFLREGRPTGGRSASGSRVVGHASQGQAR</sequence>
<feature type="compositionally biased region" description="Low complexity" evidence="11">
    <location>
        <begin position="293"/>
        <end position="304"/>
    </location>
</feature>
<dbReference type="SUPFAM" id="SSF143631">
    <property type="entry name" value="ApbE-like"/>
    <property type="match status" value="1"/>
</dbReference>
<keyword evidence="6" id="KW-0479">Metal-binding</keyword>
<evidence type="ECO:0000313" key="12">
    <source>
        <dbReference type="EMBL" id="THG28560.1"/>
    </source>
</evidence>
<comment type="catalytic activity">
    <reaction evidence="10">
        <text>L-threonyl-[protein] + FAD = FMN-L-threonyl-[protein] + AMP + H(+)</text>
        <dbReference type="Rhea" id="RHEA:36847"/>
        <dbReference type="Rhea" id="RHEA-COMP:11060"/>
        <dbReference type="Rhea" id="RHEA-COMP:11061"/>
        <dbReference type="ChEBI" id="CHEBI:15378"/>
        <dbReference type="ChEBI" id="CHEBI:30013"/>
        <dbReference type="ChEBI" id="CHEBI:57692"/>
        <dbReference type="ChEBI" id="CHEBI:74257"/>
        <dbReference type="ChEBI" id="CHEBI:456215"/>
        <dbReference type="EC" id="2.7.1.180"/>
    </reaction>
</comment>
<dbReference type="PANTHER" id="PTHR30040:SF2">
    <property type="entry name" value="FAD:PROTEIN FMN TRANSFERASE"/>
    <property type="match status" value="1"/>
</dbReference>
<dbReference type="InterPro" id="IPR024932">
    <property type="entry name" value="ApbE"/>
</dbReference>
<comment type="caution">
    <text evidence="12">The sequence shown here is derived from an EMBL/GenBank/DDBJ whole genome shotgun (WGS) entry which is preliminary data.</text>
</comment>
<comment type="cofactor">
    <cofactor evidence="1">
        <name>Mg(2+)</name>
        <dbReference type="ChEBI" id="CHEBI:18420"/>
    </cofactor>
</comment>
<evidence type="ECO:0000256" key="3">
    <source>
        <dbReference type="ARBA" id="ARBA00016337"/>
    </source>
</evidence>
<evidence type="ECO:0000256" key="11">
    <source>
        <dbReference type="SAM" id="MobiDB-lite"/>
    </source>
</evidence>
<keyword evidence="4" id="KW-0285">Flavoprotein</keyword>
<proteinExistence type="predicted"/>
<keyword evidence="8" id="KW-0460">Magnesium</keyword>
<dbReference type="EMBL" id="SSSM01000006">
    <property type="protein sequence ID" value="THG28560.1"/>
    <property type="molecule type" value="Genomic_DNA"/>
</dbReference>
<evidence type="ECO:0000256" key="10">
    <source>
        <dbReference type="ARBA" id="ARBA00048540"/>
    </source>
</evidence>